<gene>
    <name evidence="3" type="ORF">IAB74_05360</name>
</gene>
<dbReference type="EMBL" id="DVFK01000076">
    <property type="protein sequence ID" value="HIQ67915.1"/>
    <property type="molecule type" value="Genomic_DNA"/>
</dbReference>
<evidence type="ECO:0000313" key="4">
    <source>
        <dbReference type="Proteomes" id="UP000886796"/>
    </source>
</evidence>
<name>A0A9D0Z2U7_9FIRM</name>
<evidence type="ECO:0000256" key="2">
    <source>
        <dbReference type="SAM" id="SignalP"/>
    </source>
</evidence>
<keyword evidence="2" id="KW-0732">Signal</keyword>
<proteinExistence type="predicted"/>
<dbReference type="PANTHER" id="PTHR48098:SF3">
    <property type="entry name" value="IRON(III) ENTEROBACTIN ESTERASE"/>
    <property type="match status" value="1"/>
</dbReference>
<organism evidence="3 4">
    <name type="scientific">Candidatus Faecousia excrementigallinarum</name>
    <dbReference type="NCBI Taxonomy" id="2840806"/>
    <lineage>
        <taxon>Bacteria</taxon>
        <taxon>Bacillati</taxon>
        <taxon>Bacillota</taxon>
        <taxon>Clostridia</taxon>
        <taxon>Eubacteriales</taxon>
        <taxon>Oscillospiraceae</taxon>
        <taxon>Faecousia</taxon>
    </lineage>
</organism>
<comment type="caution">
    <text evidence="3">The sequence shown here is derived from an EMBL/GenBank/DDBJ whole genome shotgun (WGS) entry which is preliminary data.</text>
</comment>
<feature type="compositionally biased region" description="Low complexity" evidence="1">
    <location>
        <begin position="34"/>
        <end position="52"/>
    </location>
</feature>
<feature type="region of interest" description="Disordered" evidence="1">
    <location>
        <begin position="34"/>
        <end position="54"/>
    </location>
</feature>
<sequence length="575" mass="64419">MHHHGFWKTMVKPLCALGLTLSLGLGMAACTQTQPTETTTQPTETSQPEAQQSGFSVTVTVPQDFEGELNGRCLIAFAEDTSEAQPYEQIDLYGVPVFGKTVYGLTAGDTITFTPQDSEIIGFPFTLSELPAQDFSVQAFFITYTQFTRSNGSVIWGIADQGGGGDFHVNPGNYYSDVVETSVDVTAQQEIQLNLNQEIPMPELEEGQVAQQGNYEDTDMVKYVKIKSQLLTDFWGQDIYIGANVLLPHDYDPNKEYPTLYYQGHFPGGNAPLSYGTNEEFTAWWDSGEAPQMVVVTIRDANMYYDTSYSVNSENLGPWGDAIHQELIPYLEETFHLIDESWARLLSGGSTGGWESLALQVFYPDFYGGTWSLCPDSVSFEHYQVVNLYEDENAYYLDQGWFQVARPGSVALDGNVKYAMKDENLYEAAVGGLQCQSLGQWAIWEAVYGPMGEDGYPERVYDPMTGVINKDVVAYWGEHYDLTKYLQNNWSEIGESLVGKIHIRGGDMDAYYLNQAQYVLGDWLETTTEPYYDGYCITFPRKGHTGNITNQELLTEMAEHMMKYGPENVSDILFG</sequence>
<dbReference type="InterPro" id="IPR050583">
    <property type="entry name" value="Mycobacterial_A85_antigen"/>
</dbReference>
<reference evidence="3" key="1">
    <citation type="submission" date="2020-10" db="EMBL/GenBank/DDBJ databases">
        <authorList>
            <person name="Gilroy R."/>
        </authorList>
    </citation>
    <scope>NUCLEOTIDE SEQUENCE</scope>
    <source>
        <strain evidence="3">13361</strain>
    </source>
</reference>
<dbReference type="Pfam" id="PF00756">
    <property type="entry name" value="Esterase"/>
    <property type="match status" value="1"/>
</dbReference>
<dbReference type="InterPro" id="IPR000801">
    <property type="entry name" value="Esterase-like"/>
</dbReference>
<dbReference type="SUPFAM" id="SSF53474">
    <property type="entry name" value="alpha/beta-Hydrolases"/>
    <property type="match status" value="1"/>
</dbReference>
<reference evidence="3" key="2">
    <citation type="journal article" date="2021" name="PeerJ">
        <title>Extensive microbial diversity within the chicken gut microbiome revealed by metagenomics and culture.</title>
        <authorList>
            <person name="Gilroy R."/>
            <person name="Ravi A."/>
            <person name="Getino M."/>
            <person name="Pursley I."/>
            <person name="Horton D.L."/>
            <person name="Alikhan N.F."/>
            <person name="Baker D."/>
            <person name="Gharbi K."/>
            <person name="Hall N."/>
            <person name="Watson M."/>
            <person name="Adriaenssens E.M."/>
            <person name="Foster-Nyarko E."/>
            <person name="Jarju S."/>
            <person name="Secka A."/>
            <person name="Antonio M."/>
            <person name="Oren A."/>
            <person name="Chaudhuri R.R."/>
            <person name="La Ragione R."/>
            <person name="Hildebrand F."/>
            <person name="Pallen M.J."/>
        </authorList>
    </citation>
    <scope>NUCLEOTIDE SEQUENCE</scope>
    <source>
        <strain evidence="3">13361</strain>
    </source>
</reference>
<protein>
    <submittedName>
        <fullName evidence="3">Enterochelin esterase-like enzyme</fullName>
    </submittedName>
</protein>
<feature type="chain" id="PRO_5039191269" evidence="2">
    <location>
        <begin position="29"/>
        <end position="575"/>
    </location>
</feature>
<evidence type="ECO:0000256" key="1">
    <source>
        <dbReference type="SAM" id="MobiDB-lite"/>
    </source>
</evidence>
<dbReference type="Gene3D" id="3.40.50.1820">
    <property type="entry name" value="alpha/beta hydrolase"/>
    <property type="match status" value="1"/>
</dbReference>
<dbReference type="InterPro" id="IPR029058">
    <property type="entry name" value="AB_hydrolase_fold"/>
</dbReference>
<evidence type="ECO:0000313" key="3">
    <source>
        <dbReference type="EMBL" id="HIQ67915.1"/>
    </source>
</evidence>
<dbReference type="PANTHER" id="PTHR48098">
    <property type="entry name" value="ENTEROCHELIN ESTERASE-RELATED"/>
    <property type="match status" value="1"/>
</dbReference>
<dbReference type="AlphaFoldDB" id="A0A9D0Z2U7"/>
<dbReference type="Proteomes" id="UP000886796">
    <property type="component" value="Unassembled WGS sequence"/>
</dbReference>
<accession>A0A9D0Z2U7</accession>
<feature type="signal peptide" evidence="2">
    <location>
        <begin position="1"/>
        <end position="28"/>
    </location>
</feature>